<feature type="transmembrane region" description="Helical" evidence="5">
    <location>
        <begin position="149"/>
        <end position="172"/>
    </location>
</feature>
<dbReference type="Gene3D" id="1.20.1720.10">
    <property type="entry name" value="Multidrug resistance protein D"/>
    <property type="match status" value="1"/>
</dbReference>
<evidence type="ECO:0000313" key="8">
    <source>
        <dbReference type="Proteomes" id="UP001226691"/>
    </source>
</evidence>
<evidence type="ECO:0000256" key="3">
    <source>
        <dbReference type="ARBA" id="ARBA00022989"/>
    </source>
</evidence>
<feature type="transmembrane region" description="Helical" evidence="5">
    <location>
        <begin position="466"/>
        <end position="485"/>
    </location>
</feature>
<dbReference type="PRINTS" id="PR01036">
    <property type="entry name" value="TCRTETB"/>
</dbReference>
<dbReference type="PANTHER" id="PTHR42718">
    <property type="entry name" value="MAJOR FACILITATOR SUPERFAMILY MULTIDRUG TRANSPORTER MFSC"/>
    <property type="match status" value="1"/>
</dbReference>
<feature type="transmembrane region" description="Helical" evidence="5">
    <location>
        <begin position="216"/>
        <end position="236"/>
    </location>
</feature>
<feature type="transmembrane region" description="Helical" evidence="5">
    <location>
        <begin position="321"/>
        <end position="341"/>
    </location>
</feature>
<feature type="transmembrane region" description="Helical" evidence="5">
    <location>
        <begin position="116"/>
        <end position="137"/>
    </location>
</feature>
<evidence type="ECO:0000313" key="7">
    <source>
        <dbReference type="EMBL" id="MDQ1124530.1"/>
    </source>
</evidence>
<comment type="subcellular location">
    <subcellularLocation>
        <location evidence="1">Cell membrane</location>
        <topology evidence="1">Multi-pass membrane protein</topology>
    </subcellularLocation>
</comment>
<evidence type="ECO:0000259" key="6">
    <source>
        <dbReference type="PROSITE" id="PS50850"/>
    </source>
</evidence>
<dbReference type="SUPFAM" id="SSF103473">
    <property type="entry name" value="MFS general substrate transporter"/>
    <property type="match status" value="1"/>
</dbReference>
<dbReference type="InterPro" id="IPR036259">
    <property type="entry name" value="MFS_trans_sf"/>
</dbReference>
<comment type="caution">
    <text evidence="7">The sequence shown here is derived from an EMBL/GenBank/DDBJ whole genome shotgun (WGS) entry which is preliminary data.</text>
</comment>
<dbReference type="PANTHER" id="PTHR42718:SF39">
    <property type="entry name" value="ACTINORHODIN TRANSPORTER-RELATED"/>
    <property type="match status" value="1"/>
</dbReference>
<feature type="transmembrane region" description="Helical" evidence="5">
    <location>
        <begin position="428"/>
        <end position="446"/>
    </location>
</feature>
<feature type="transmembrane region" description="Helical" evidence="5">
    <location>
        <begin position="61"/>
        <end position="79"/>
    </location>
</feature>
<feature type="transmembrane region" description="Helical" evidence="5">
    <location>
        <begin position="248"/>
        <end position="265"/>
    </location>
</feature>
<evidence type="ECO:0000256" key="1">
    <source>
        <dbReference type="ARBA" id="ARBA00004651"/>
    </source>
</evidence>
<proteinExistence type="predicted"/>
<dbReference type="CDD" id="cd17321">
    <property type="entry name" value="MFS_MMR_MDR_like"/>
    <property type="match status" value="1"/>
</dbReference>
<feature type="domain" description="Major facilitator superfamily (MFS) profile" evidence="6">
    <location>
        <begin position="25"/>
        <end position="488"/>
    </location>
</feature>
<dbReference type="PROSITE" id="PS00217">
    <property type="entry name" value="SUGAR_TRANSPORT_2"/>
    <property type="match status" value="1"/>
</dbReference>
<reference evidence="7 8" key="1">
    <citation type="submission" date="2023-07" db="EMBL/GenBank/DDBJ databases">
        <title>Functional and genomic diversity of the sorghum phyllosphere microbiome.</title>
        <authorList>
            <person name="Shade A."/>
        </authorList>
    </citation>
    <scope>NUCLEOTIDE SEQUENCE [LARGE SCALE GENOMIC DNA]</scope>
    <source>
        <strain evidence="7 8">SORGH_AS_1207</strain>
    </source>
</reference>
<dbReference type="Pfam" id="PF07690">
    <property type="entry name" value="MFS_1"/>
    <property type="match status" value="1"/>
</dbReference>
<dbReference type="Gene3D" id="1.20.1250.20">
    <property type="entry name" value="MFS general substrate transporter like domains"/>
    <property type="match status" value="1"/>
</dbReference>
<keyword evidence="8" id="KW-1185">Reference proteome</keyword>
<keyword evidence="2 5" id="KW-0812">Transmembrane</keyword>
<dbReference type="RefSeq" id="WP_307485839.1">
    <property type="nucleotide sequence ID" value="NZ_JAUTBF010000001.1"/>
</dbReference>
<evidence type="ECO:0000256" key="2">
    <source>
        <dbReference type="ARBA" id="ARBA00022692"/>
    </source>
</evidence>
<organism evidence="7 8">
    <name type="scientific">Microbacterium trichothecenolyticum</name>
    <name type="common">Aureobacterium trichothecenolyticum</name>
    <dbReference type="NCBI Taxonomy" id="69370"/>
    <lineage>
        <taxon>Bacteria</taxon>
        <taxon>Bacillati</taxon>
        <taxon>Actinomycetota</taxon>
        <taxon>Actinomycetes</taxon>
        <taxon>Micrococcales</taxon>
        <taxon>Microbacteriaceae</taxon>
        <taxon>Microbacterium</taxon>
    </lineage>
</organism>
<evidence type="ECO:0000256" key="5">
    <source>
        <dbReference type="SAM" id="Phobius"/>
    </source>
</evidence>
<dbReference type="InterPro" id="IPR011701">
    <property type="entry name" value="MFS"/>
</dbReference>
<dbReference type="PROSITE" id="PS50850">
    <property type="entry name" value="MFS"/>
    <property type="match status" value="1"/>
</dbReference>
<keyword evidence="3 5" id="KW-1133">Transmembrane helix</keyword>
<feature type="transmembrane region" description="Helical" evidence="5">
    <location>
        <begin position="382"/>
        <end position="399"/>
    </location>
</feature>
<accession>A0ABU0TYD9</accession>
<dbReference type="InterPro" id="IPR020846">
    <property type="entry name" value="MFS_dom"/>
</dbReference>
<keyword evidence="4 5" id="KW-0472">Membrane</keyword>
<feature type="transmembrane region" description="Helical" evidence="5">
    <location>
        <begin position="23"/>
        <end position="41"/>
    </location>
</feature>
<sequence length="495" mass="52401">MSDHSRSAHPPTRDIVLSPKHRWRAYWVAVSVAALTILDLTKVNVALPSIEAALNAGPTELQLVVSGYILTFGLVLVPAGRLGDLRSRRMLFLIGLSLFLVTSLVCALAPDTSVLLVARLLQGVAAGIQMPQVLGLVQQLFQGKERGRAFGLFGATIGIATAFGPTLGGLLIALGGDTDGWRLIFWINVPLVAIVIALAAWLLPDTRTKSRRTLDLDPVGVLLFAVTILALMWPFLFTTGAPGDDPRRWWWLVASVVFAAAFVFWERRYADRGGMPLMPFSIFALSSYRNGVLISTAYFSAVPAMFLLGTLFLQGGLGLEPVFAGMVTIGFAVASAWSSWIGGNLVTRLGRPLVVWGIMGMVATAAGLVLVALFTAPEWTPWAMAMVMVFGGFAGGLVISPNQTLTLAEIPVTSGGVAGSVGQLGQRIGTAVGTAIALALFYATVYREQGSADMQVVYHDAYASGMITVGVFLGLALIVGVADLAGRARAGSQTP</sequence>
<feature type="transmembrane region" description="Helical" evidence="5">
    <location>
        <begin position="184"/>
        <end position="204"/>
    </location>
</feature>
<name>A0ABU0TYD9_MICTR</name>
<feature type="transmembrane region" description="Helical" evidence="5">
    <location>
        <begin position="353"/>
        <end position="376"/>
    </location>
</feature>
<evidence type="ECO:0000256" key="4">
    <source>
        <dbReference type="ARBA" id="ARBA00023136"/>
    </source>
</evidence>
<dbReference type="Proteomes" id="UP001226691">
    <property type="component" value="Unassembled WGS sequence"/>
</dbReference>
<dbReference type="InterPro" id="IPR005829">
    <property type="entry name" value="Sugar_transporter_CS"/>
</dbReference>
<feature type="transmembrane region" description="Helical" evidence="5">
    <location>
        <begin position="91"/>
        <end position="110"/>
    </location>
</feature>
<gene>
    <name evidence="7" type="ORF">QE412_003103</name>
</gene>
<protein>
    <submittedName>
        <fullName evidence="7">MFS family permease</fullName>
    </submittedName>
</protein>
<dbReference type="EMBL" id="JAUTBF010000001">
    <property type="protein sequence ID" value="MDQ1124530.1"/>
    <property type="molecule type" value="Genomic_DNA"/>
</dbReference>